<dbReference type="AlphaFoldDB" id="A0A8H7TBP6"/>
<proteinExistence type="predicted"/>
<organism evidence="1 2">
    <name type="scientific">Cadophora malorum</name>
    <dbReference type="NCBI Taxonomy" id="108018"/>
    <lineage>
        <taxon>Eukaryota</taxon>
        <taxon>Fungi</taxon>
        <taxon>Dikarya</taxon>
        <taxon>Ascomycota</taxon>
        <taxon>Pezizomycotina</taxon>
        <taxon>Leotiomycetes</taxon>
        <taxon>Helotiales</taxon>
        <taxon>Ploettnerulaceae</taxon>
        <taxon>Cadophora</taxon>
    </lineage>
</organism>
<sequence>MIPLAVLSGAFTIMNGTISLGQFAFKLKDVDSDTKTCILLLKRVNKDIAVADELGKLIHSKNIWRSGQFKRVLDVIRDTRGASLELAKLIRVSKVKPMTLKTRFRWVMMDKESFVIREKRLNYCHRSRMYKFSYLYAICCGPGADGGEVLQVIGTMEHALAYEPPLIIDNISAKFHHKWQDLNQKDFQLCELAS</sequence>
<reference evidence="1" key="1">
    <citation type="submission" date="2021-02" db="EMBL/GenBank/DDBJ databases">
        <title>Genome sequence Cadophora malorum strain M34.</title>
        <authorList>
            <person name="Stefanovic E."/>
            <person name="Vu D."/>
            <person name="Scully C."/>
            <person name="Dijksterhuis J."/>
            <person name="Roader J."/>
            <person name="Houbraken J."/>
        </authorList>
    </citation>
    <scope>NUCLEOTIDE SEQUENCE</scope>
    <source>
        <strain evidence="1">M34</strain>
    </source>
</reference>
<dbReference type="EMBL" id="JAFJYH010000196">
    <property type="protein sequence ID" value="KAG4416135.1"/>
    <property type="molecule type" value="Genomic_DNA"/>
</dbReference>
<comment type="caution">
    <text evidence="1">The sequence shown here is derived from an EMBL/GenBank/DDBJ whole genome shotgun (WGS) entry which is preliminary data.</text>
</comment>
<accession>A0A8H7TBP6</accession>
<dbReference type="OrthoDB" id="3539334at2759"/>
<evidence type="ECO:0000313" key="1">
    <source>
        <dbReference type="EMBL" id="KAG4416135.1"/>
    </source>
</evidence>
<gene>
    <name evidence="1" type="ORF">IFR04_010717</name>
</gene>
<evidence type="ECO:0000313" key="2">
    <source>
        <dbReference type="Proteomes" id="UP000664132"/>
    </source>
</evidence>
<protein>
    <submittedName>
        <fullName evidence="1">Uncharacterized protein</fullName>
    </submittedName>
</protein>
<keyword evidence="2" id="KW-1185">Reference proteome</keyword>
<name>A0A8H7TBP6_9HELO</name>
<dbReference type="Proteomes" id="UP000664132">
    <property type="component" value="Unassembled WGS sequence"/>
</dbReference>